<dbReference type="SUPFAM" id="SSF101941">
    <property type="entry name" value="NAC domain"/>
    <property type="match status" value="1"/>
</dbReference>
<dbReference type="EMBL" id="JABCRI010000005">
    <property type="protein sequence ID" value="KAF8405764.1"/>
    <property type="molecule type" value="Genomic_DNA"/>
</dbReference>
<sequence length="480" mass="53502">MRGELGSYWELRGATGITLRWWGYEFIGGGHGDTPGISTRVGGAAGGQRGGLEGSAIRELIVPAATNRNQKKLPETRNIQTAAMMGASWPVLSLYFLEALSPEVQSLESHSSNAAIACESTDMNSKNSVSISLSAAPSPERGNFVSLSSVTAGEHSKPALTPPRRLFGHSLNQNHQHYHIPRFLLRHRESGFSTMGGNRGHEFQNQKYSNRRHQQCGFHDWNSSPGFDARENQLYGFTNGPSEFRRHPPLPHSTAIVNPLYNSPPPPVLGHMVPSGYDSDPYFPEACTPSLYCAPVPPPVPQPVPAPLSSSNVEVIRRAPLWILPSLFFSTIVIRPTDSELVVHYLKKKVEDIPLLTNIIEEFNVYSCNPHDLQRIFSSAKEDEFNFFSPRERKLAKESRPIRATYVQREMGLEGQQWYIFAFVAEMKSSREDVCIGFFSSQGEGEDTEKLKISDSVTNHKEYEIIITPEDEPPLKTLLN</sequence>
<evidence type="ECO:0000259" key="5">
    <source>
        <dbReference type="PROSITE" id="PS51005"/>
    </source>
</evidence>
<dbReference type="Gene3D" id="2.170.150.80">
    <property type="entry name" value="NAC domain"/>
    <property type="match status" value="1"/>
</dbReference>
<dbReference type="PROSITE" id="PS51005">
    <property type="entry name" value="NAC"/>
    <property type="match status" value="1"/>
</dbReference>
<dbReference type="InterPro" id="IPR003441">
    <property type="entry name" value="NAC-dom"/>
</dbReference>
<evidence type="ECO:0000313" key="7">
    <source>
        <dbReference type="Proteomes" id="UP000655225"/>
    </source>
</evidence>
<keyword evidence="7" id="KW-1185">Reference proteome</keyword>
<dbReference type="InterPro" id="IPR036093">
    <property type="entry name" value="NAC_dom_sf"/>
</dbReference>
<dbReference type="GO" id="GO:0003677">
    <property type="term" value="F:DNA binding"/>
    <property type="evidence" value="ECO:0007669"/>
    <property type="project" value="UniProtKB-KW"/>
</dbReference>
<proteinExistence type="predicted"/>
<dbReference type="PANTHER" id="PTHR31719:SF43">
    <property type="entry name" value="NAC TRANSCRIPTION FACTOR 56"/>
    <property type="match status" value="1"/>
</dbReference>
<keyword evidence="4" id="KW-0539">Nucleus</keyword>
<evidence type="ECO:0000256" key="1">
    <source>
        <dbReference type="ARBA" id="ARBA00023015"/>
    </source>
</evidence>
<evidence type="ECO:0000256" key="4">
    <source>
        <dbReference type="ARBA" id="ARBA00023242"/>
    </source>
</evidence>
<organism evidence="6 7">
    <name type="scientific">Tetracentron sinense</name>
    <name type="common">Spur-leaf</name>
    <dbReference type="NCBI Taxonomy" id="13715"/>
    <lineage>
        <taxon>Eukaryota</taxon>
        <taxon>Viridiplantae</taxon>
        <taxon>Streptophyta</taxon>
        <taxon>Embryophyta</taxon>
        <taxon>Tracheophyta</taxon>
        <taxon>Spermatophyta</taxon>
        <taxon>Magnoliopsida</taxon>
        <taxon>Trochodendrales</taxon>
        <taxon>Trochodendraceae</taxon>
        <taxon>Tetracentron</taxon>
    </lineage>
</organism>
<evidence type="ECO:0000313" key="6">
    <source>
        <dbReference type="EMBL" id="KAF8405764.1"/>
    </source>
</evidence>
<dbReference type="GO" id="GO:0006355">
    <property type="term" value="P:regulation of DNA-templated transcription"/>
    <property type="evidence" value="ECO:0007669"/>
    <property type="project" value="InterPro"/>
</dbReference>
<keyword evidence="2" id="KW-0238">DNA-binding</keyword>
<comment type="caution">
    <text evidence="6">The sequence shown here is derived from an EMBL/GenBank/DDBJ whole genome shotgun (WGS) entry which is preliminary data.</text>
</comment>
<keyword evidence="3" id="KW-0804">Transcription</keyword>
<dbReference type="AlphaFoldDB" id="A0A834ZEJ6"/>
<evidence type="ECO:0000256" key="2">
    <source>
        <dbReference type="ARBA" id="ARBA00023125"/>
    </source>
</evidence>
<protein>
    <recommendedName>
        <fullName evidence="5">NAC domain-containing protein</fullName>
    </recommendedName>
</protein>
<dbReference type="Proteomes" id="UP000655225">
    <property type="component" value="Unassembled WGS sequence"/>
</dbReference>
<dbReference type="Pfam" id="PF02365">
    <property type="entry name" value="NAM"/>
    <property type="match status" value="1"/>
</dbReference>
<name>A0A834ZEJ6_TETSI</name>
<gene>
    <name evidence="6" type="ORF">HHK36_007841</name>
</gene>
<reference evidence="6 7" key="1">
    <citation type="submission" date="2020-04" db="EMBL/GenBank/DDBJ databases">
        <title>Plant Genome Project.</title>
        <authorList>
            <person name="Zhang R.-G."/>
        </authorList>
    </citation>
    <scope>NUCLEOTIDE SEQUENCE [LARGE SCALE GENOMIC DNA]</scope>
    <source>
        <strain evidence="6">YNK0</strain>
        <tissue evidence="6">Leaf</tissue>
    </source>
</reference>
<feature type="domain" description="NAC" evidence="5">
    <location>
        <begin position="328"/>
        <end position="480"/>
    </location>
</feature>
<evidence type="ECO:0000256" key="3">
    <source>
        <dbReference type="ARBA" id="ARBA00023163"/>
    </source>
</evidence>
<dbReference type="PANTHER" id="PTHR31719">
    <property type="entry name" value="NAC TRANSCRIPTION FACTOR 56"/>
    <property type="match status" value="1"/>
</dbReference>
<keyword evidence="1" id="KW-0805">Transcription regulation</keyword>
<accession>A0A834ZEJ6</accession>